<keyword evidence="8" id="KW-0325">Glycoprotein</keyword>
<dbReference type="AlphaFoldDB" id="A0A1Y5F603"/>
<evidence type="ECO:0000313" key="10">
    <source>
        <dbReference type="EMBL" id="OUR96155.1"/>
    </source>
</evidence>
<evidence type="ECO:0000313" key="11">
    <source>
        <dbReference type="Proteomes" id="UP000196531"/>
    </source>
</evidence>
<evidence type="ECO:0000256" key="3">
    <source>
        <dbReference type="ARBA" id="ARBA00022475"/>
    </source>
</evidence>
<dbReference type="EMBL" id="MAAO01000006">
    <property type="protein sequence ID" value="OUR96155.1"/>
    <property type="molecule type" value="Genomic_DNA"/>
</dbReference>
<evidence type="ECO:0008006" key="12">
    <source>
        <dbReference type="Google" id="ProtNLM"/>
    </source>
</evidence>
<dbReference type="GO" id="GO:0005886">
    <property type="term" value="C:plasma membrane"/>
    <property type="evidence" value="ECO:0007669"/>
    <property type="project" value="UniProtKB-SubCell"/>
</dbReference>
<name>A0A1Y5F603_9BACT</name>
<dbReference type="PANTHER" id="PTHR11958">
    <property type="entry name" value="SODIUM/DICARBOXYLATE SYMPORTER-RELATED"/>
    <property type="match status" value="1"/>
</dbReference>
<dbReference type="InterPro" id="IPR001991">
    <property type="entry name" value="Na-dicarboxylate_symporter"/>
</dbReference>
<feature type="transmembrane region" description="Helical" evidence="9">
    <location>
        <begin position="229"/>
        <end position="251"/>
    </location>
</feature>
<keyword evidence="7 9" id="KW-0472">Membrane</keyword>
<dbReference type="InterPro" id="IPR036458">
    <property type="entry name" value="Na:dicarbo_symporter_sf"/>
</dbReference>
<evidence type="ECO:0000256" key="1">
    <source>
        <dbReference type="ARBA" id="ARBA00004651"/>
    </source>
</evidence>
<feature type="transmembrane region" description="Helical" evidence="9">
    <location>
        <begin position="82"/>
        <end position="103"/>
    </location>
</feature>
<evidence type="ECO:0000256" key="2">
    <source>
        <dbReference type="ARBA" id="ARBA00022448"/>
    </source>
</evidence>
<dbReference type="GO" id="GO:1902475">
    <property type="term" value="P:L-alpha-amino acid transmembrane transport"/>
    <property type="evidence" value="ECO:0007669"/>
    <property type="project" value="UniProtKB-ARBA"/>
</dbReference>
<feature type="transmembrane region" description="Helical" evidence="9">
    <location>
        <begin position="361"/>
        <end position="383"/>
    </location>
</feature>
<feature type="transmembrane region" description="Helical" evidence="9">
    <location>
        <begin position="338"/>
        <end position="355"/>
    </location>
</feature>
<proteinExistence type="predicted"/>
<dbReference type="GO" id="GO:0006835">
    <property type="term" value="P:dicarboxylic acid transport"/>
    <property type="evidence" value="ECO:0007669"/>
    <property type="project" value="UniProtKB-ARBA"/>
</dbReference>
<comment type="caution">
    <text evidence="10">The sequence shown here is derived from an EMBL/GenBank/DDBJ whole genome shotgun (WGS) entry which is preliminary data.</text>
</comment>
<sequence length="426" mass="44957">MQEASKKEAKLIGLAMIGGLIIGLGLHLTGNSEVAGYLKPLGTIFIRLLKMVIIPLVFSSIFMAMFHLGTPEALGSMGRKAVGYYFVTTAFAVLLGLIFVNLISPGTGVELGTPSIAGLSEVMQSKVSENQGLYKTIVGVIVNAIPKNPFEAMATSSVLQVIVFSILFGIVALYMPKQSKPVVSFMESLEAMTLKLTHGIMKFAPVGIFVLMMEIMAKTGFSAVISLSKYMATVIIGLGCHAIFLMIIAAWRLKKSPMYILRGLSAPLLTAFSTSSSAATLPITMASVEENLGVRKDTAKFVLPLGATINMDGTALYESVAAIFIAQVYGIHLDLGQQVIIFMTASLAAIGAAAIPGAGLITMSIVLGAVGLPIEGIGLILAVDRILDMFRTTVNVFGDCVGTIVVDSMMDKEEFSGDAGKPVIAD</sequence>
<dbReference type="Pfam" id="PF00375">
    <property type="entry name" value="SDF"/>
    <property type="match status" value="1"/>
</dbReference>
<evidence type="ECO:0000256" key="5">
    <source>
        <dbReference type="ARBA" id="ARBA00022847"/>
    </source>
</evidence>
<keyword evidence="6 9" id="KW-1133">Transmembrane helix</keyword>
<gene>
    <name evidence="10" type="ORF">A9Q84_07280</name>
</gene>
<dbReference type="GO" id="GO:0015293">
    <property type="term" value="F:symporter activity"/>
    <property type="evidence" value="ECO:0007669"/>
    <property type="project" value="UniProtKB-KW"/>
</dbReference>
<dbReference type="SUPFAM" id="SSF118215">
    <property type="entry name" value="Proton glutamate symport protein"/>
    <property type="match status" value="1"/>
</dbReference>
<comment type="subcellular location">
    <subcellularLocation>
        <location evidence="1">Cell membrane</location>
        <topology evidence="1">Multi-pass membrane protein</topology>
    </subcellularLocation>
</comment>
<feature type="transmembrane region" description="Helical" evidence="9">
    <location>
        <begin position="12"/>
        <end position="28"/>
    </location>
</feature>
<dbReference type="InterPro" id="IPR050746">
    <property type="entry name" value="DAACS"/>
</dbReference>
<feature type="transmembrane region" description="Helical" evidence="9">
    <location>
        <begin position="196"/>
        <end position="217"/>
    </location>
</feature>
<feature type="transmembrane region" description="Helical" evidence="9">
    <location>
        <begin position="48"/>
        <end position="70"/>
    </location>
</feature>
<keyword evidence="3" id="KW-1003">Cell membrane</keyword>
<evidence type="ECO:0000256" key="8">
    <source>
        <dbReference type="ARBA" id="ARBA00023180"/>
    </source>
</evidence>
<dbReference type="PRINTS" id="PR00173">
    <property type="entry name" value="EDTRNSPORT"/>
</dbReference>
<organism evidence="10 11">
    <name type="scientific">Halobacteriovorax marinus</name>
    <dbReference type="NCBI Taxonomy" id="97084"/>
    <lineage>
        <taxon>Bacteria</taxon>
        <taxon>Pseudomonadati</taxon>
        <taxon>Bdellovibrionota</taxon>
        <taxon>Bacteriovoracia</taxon>
        <taxon>Bacteriovoracales</taxon>
        <taxon>Halobacteriovoraceae</taxon>
        <taxon>Halobacteriovorax</taxon>
    </lineage>
</organism>
<dbReference type="FunFam" id="1.10.3860.10:FF:000001">
    <property type="entry name" value="C4-dicarboxylate transport protein"/>
    <property type="match status" value="1"/>
</dbReference>
<dbReference type="InterPro" id="IPR018107">
    <property type="entry name" value="Na-dicarboxylate_symporter_CS"/>
</dbReference>
<evidence type="ECO:0000256" key="4">
    <source>
        <dbReference type="ARBA" id="ARBA00022692"/>
    </source>
</evidence>
<keyword evidence="5" id="KW-0769">Symport</keyword>
<keyword evidence="2" id="KW-0813">Transport</keyword>
<reference evidence="11" key="1">
    <citation type="journal article" date="2017" name="Proc. Natl. Acad. Sci. U.S.A.">
        <title>Simulation of Deepwater Horizon oil plume reveals substrate specialization within a complex community of hydrocarbon-degraders.</title>
        <authorList>
            <person name="Hu P."/>
            <person name="Dubinsky E.A."/>
            <person name="Probst A.J."/>
            <person name="Wang J."/>
            <person name="Sieber C.M.K."/>
            <person name="Tom L.M."/>
            <person name="Gardinali P."/>
            <person name="Banfield J.F."/>
            <person name="Atlas R.M."/>
            <person name="Andersen G.L."/>
        </authorList>
    </citation>
    <scope>NUCLEOTIDE SEQUENCE [LARGE SCALE GENOMIC DNA]</scope>
</reference>
<feature type="transmembrane region" description="Helical" evidence="9">
    <location>
        <begin position="157"/>
        <end position="175"/>
    </location>
</feature>
<dbReference type="PROSITE" id="PS00714">
    <property type="entry name" value="NA_DICARBOXYL_SYMP_2"/>
    <property type="match status" value="1"/>
</dbReference>
<accession>A0A1Y5F603</accession>
<keyword evidence="4 9" id="KW-0812">Transmembrane</keyword>
<evidence type="ECO:0000256" key="7">
    <source>
        <dbReference type="ARBA" id="ARBA00023136"/>
    </source>
</evidence>
<evidence type="ECO:0000256" key="6">
    <source>
        <dbReference type="ARBA" id="ARBA00022989"/>
    </source>
</evidence>
<dbReference type="PANTHER" id="PTHR11958:SF63">
    <property type="entry name" value="AMINO ACID TRANSPORTER"/>
    <property type="match status" value="1"/>
</dbReference>
<dbReference type="Gene3D" id="1.10.3860.10">
    <property type="entry name" value="Sodium:dicarboxylate symporter"/>
    <property type="match status" value="1"/>
</dbReference>
<evidence type="ECO:0000256" key="9">
    <source>
        <dbReference type="SAM" id="Phobius"/>
    </source>
</evidence>
<protein>
    <recommendedName>
        <fullName evidence="12">Dicarboxylate/amino acid:cation symporter</fullName>
    </recommendedName>
</protein>
<dbReference type="Proteomes" id="UP000196531">
    <property type="component" value="Unassembled WGS sequence"/>
</dbReference>